<dbReference type="Proteomes" id="UP000298438">
    <property type="component" value="Unassembled WGS sequence"/>
</dbReference>
<organism evidence="1 2">
    <name type="scientific">Zemynaea arenosa</name>
    <dbReference type="NCBI Taxonomy" id="2561931"/>
    <lineage>
        <taxon>Bacteria</taxon>
        <taxon>Pseudomonadati</taxon>
        <taxon>Pseudomonadota</taxon>
        <taxon>Betaproteobacteria</taxon>
        <taxon>Burkholderiales</taxon>
        <taxon>Oxalobacteraceae</taxon>
        <taxon>Telluria group</taxon>
        <taxon>Zemynaea</taxon>
    </lineage>
</organism>
<sequence>MTHQVKGNASTDRAAIEADTGKNAMLEEVAALRARVAIARWQLGASALTERGGMLLRASVQARFYRRQEQAFERWLLEGGLRRDELPAQAPATCED</sequence>
<keyword evidence="2" id="KW-1185">Reference proteome</keyword>
<gene>
    <name evidence="1" type="ORF">E4L96_15860</name>
</gene>
<reference evidence="1 2" key="1">
    <citation type="submission" date="2019-03" db="EMBL/GenBank/DDBJ databases">
        <title>Draft Genome Sequence of Massilia arenosa sp. nov., a Novel Massilia Species Isolated from a Sandy-loam Maize Soil.</title>
        <authorList>
            <person name="Raths R."/>
            <person name="Peta V."/>
            <person name="Bucking H."/>
        </authorList>
    </citation>
    <scope>NUCLEOTIDE SEQUENCE [LARGE SCALE GENOMIC DNA]</scope>
    <source>
        <strain evidence="1 2">MC02</strain>
    </source>
</reference>
<proteinExistence type="predicted"/>
<evidence type="ECO:0000313" key="2">
    <source>
        <dbReference type="Proteomes" id="UP000298438"/>
    </source>
</evidence>
<comment type="caution">
    <text evidence="1">The sequence shown here is derived from an EMBL/GenBank/DDBJ whole genome shotgun (WGS) entry which is preliminary data.</text>
</comment>
<name>A0A4Y9S5E5_9BURK</name>
<accession>A0A4Y9S5E5</accession>
<evidence type="ECO:0000313" key="1">
    <source>
        <dbReference type="EMBL" id="TFW16759.1"/>
    </source>
</evidence>
<dbReference type="RefSeq" id="WP_135208189.1">
    <property type="nucleotide sequence ID" value="NZ_SPVF01000203.1"/>
</dbReference>
<dbReference type="EMBL" id="SPVF01000203">
    <property type="protein sequence ID" value="TFW16759.1"/>
    <property type="molecule type" value="Genomic_DNA"/>
</dbReference>
<dbReference type="AlphaFoldDB" id="A0A4Y9S5E5"/>
<protein>
    <submittedName>
        <fullName evidence="1">Uncharacterized protein</fullName>
    </submittedName>
</protein>